<dbReference type="Proteomes" id="UP000825935">
    <property type="component" value="Chromosome 1"/>
</dbReference>
<reference evidence="4" key="1">
    <citation type="submission" date="2021-08" db="EMBL/GenBank/DDBJ databases">
        <title>WGS assembly of Ceratopteris richardii.</title>
        <authorList>
            <person name="Marchant D.B."/>
            <person name="Chen G."/>
            <person name="Jenkins J."/>
            <person name="Shu S."/>
            <person name="Leebens-Mack J."/>
            <person name="Grimwood J."/>
            <person name="Schmutz J."/>
            <person name="Soltis P."/>
            <person name="Soltis D."/>
            <person name="Chen Z.-H."/>
        </authorList>
    </citation>
    <scope>NUCLEOTIDE SEQUENCE</scope>
    <source>
        <strain evidence="4">Whitten #5841</strain>
        <tissue evidence="4">Leaf</tissue>
    </source>
</reference>
<feature type="region of interest" description="Disordered" evidence="2">
    <location>
        <begin position="139"/>
        <end position="242"/>
    </location>
</feature>
<dbReference type="EMBL" id="CM035406">
    <property type="protein sequence ID" value="KAH7446561.1"/>
    <property type="molecule type" value="Genomic_DNA"/>
</dbReference>
<evidence type="ECO:0000256" key="2">
    <source>
        <dbReference type="SAM" id="MobiDB-lite"/>
    </source>
</evidence>
<gene>
    <name evidence="4" type="ORF">KP509_01G062000</name>
</gene>
<feature type="domain" description="SS18 N-terminal" evidence="3">
    <location>
        <begin position="17"/>
        <end position="72"/>
    </location>
</feature>
<dbReference type="OrthoDB" id="10265171at2759"/>
<dbReference type="Pfam" id="PF05030">
    <property type="entry name" value="SSXT"/>
    <property type="match status" value="1"/>
</dbReference>
<dbReference type="AlphaFoldDB" id="A0A8T2VDN0"/>
<sequence length="242" mass="25629">MQQHQMQAHMGAYPAHNVTTEIIQKYLDENKQLILAILDNQNMGKMNECAAYQARLQSNLMYLAAIADSQPQPPPVHAQVNPAAVMPGGLHYMAHQQAQQQMAQQQALMAARNPIQYTQPSLSSMHHSAAAQHHQQHQALAAHHGMSPAGNNGLPGFSSGSSLGGNNTLGPGGFPDFSRSGSSAEDVSRGMGNEIHGNNRLDGGSVLNSMHMAGGGSVGNGHGHGSEEPETSYLKASEEDGN</sequence>
<dbReference type="InterPro" id="IPR007726">
    <property type="entry name" value="SS18_N"/>
</dbReference>
<feature type="compositionally biased region" description="Gly residues" evidence="2">
    <location>
        <begin position="213"/>
        <end position="223"/>
    </location>
</feature>
<organism evidence="4 5">
    <name type="scientific">Ceratopteris richardii</name>
    <name type="common">Triangle waterfern</name>
    <dbReference type="NCBI Taxonomy" id="49495"/>
    <lineage>
        <taxon>Eukaryota</taxon>
        <taxon>Viridiplantae</taxon>
        <taxon>Streptophyta</taxon>
        <taxon>Embryophyta</taxon>
        <taxon>Tracheophyta</taxon>
        <taxon>Polypodiopsida</taxon>
        <taxon>Polypodiidae</taxon>
        <taxon>Polypodiales</taxon>
        <taxon>Pteridineae</taxon>
        <taxon>Pteridaceae</taxon>
        <taxon>Parkerioideae</taxon>
        <taxon>Ceratopteris</taxon>
    </lineage>
</organism>
<keyword evidence="5" id="KW-1185">Reference proteome</keyword>
<feature type="compositionally biased region" description="Low complexity" evidence="2">
    <location>
        <begin position="139"/>
        <end position="169"/>
    </location>
</feature>
<name>A0A8T2VDN0_CERRI</name>
<comment type="caution">
    <text evidence="4">The sequence shown here is derived from an EMBL/GenBank/DDBJ whole genome shotgun (WGS) entry which is preliminary data.</text>
</comment>
<evidence type="ECO:0000313" key="4">
    <source>
        <dbReference type="EMBL" id="KAH7446561.1"/>
    </source>
</evidence>
<evidence type="ECO:0000259" key="3">
    <source>
        <dbReference type="Pfam" id="PF05030"/>
    </source>
</evidence>
<accession>A0A8T2VDN0</accession>
<comment type="similarity">
    <text evidence="1">Belongs to the SS18 family.</text>
</comment>
<dbReference type="OMA" id="NYMQHQQ"/>
<evidence type="ECO:0000313" key="5">
    <source>
        <dbReference type="Proteomes" id="UP000825935"/>
    </source>
</evidence>
<proteinExistence type="inferred from homology"/>
<evidence type="ECO:0000256" key="1">
    <source>
        <dbReference type="ARBA" id="ARBA00007945"/>
    </source>
</evidence>
<protein>
    <recommendedName>
        <fullName evidence="3">SS18 N-terminal domain-containing protein</fullName>
    </recommendedName>
</protein>